<dbReference type="OrthoDB" id="6056588at2759"/>
<evidence type="ECO:0000256" key="1">
    <source>
        <dbReference type="SAM" id="SignalP"/>
    </source>
</evidence>
<feature type="signal peptide" evidence="1">
    <location>
        <begin position="1"/>
        <end position="22"/>
    </location>
</feature>
<reference evidence="2 3" key="1">
    <citation type="submission" date="2020-06" db="EMBL/GenBank/DDBJ databases">
        <authorList>
            <person name="Li R."/>
            <person name="Bekaert M."/>
        </authorList>
    </citation>
    <scope>NUCLEOTIDE SEQUENCE [LARGE SCALE GENOMIC DNA]</scope>
    <source>
        <strain evidence="3">wild</strain>
    </source>
</reference>
<organism evidence="2 3">
    <name type="scientific">Mytilus coruscus</name>
    <name type="common">Sea mussel</name>
    <dbReference type="NCBI Taxonomy" id="42192"/>
    <lineage>
        <taxon>Eukaryota</taxon>
        <taxon>Metazoa</taxon>
        <taxon>Spiralia</taxon>
        <taxon>Lophotrochozoa</taxon>
        <taxon>Mollusca</taxon>
        <taxon>Bivalvia</taxon>
        <taxon>Autobranchia</taxon>
        <taxon>Pteriomorphia</taxon>
        <taxon>Mytilida</taxon>
        <taxon>Mytiloidea</taxon>
        <taxon>Mytilidae</taxon>
        <taxon>Mytilinae</taxon>
        <taxon>Mytilus</taxon>
    </lineage>
</organism>
<dbReference type="Proteomes" id="UP000507470">
    <property type="component" value="Unassembled WGS sequence"/>
</dbReference>
<feature type="chain" id="PRO_5026770990" evidence="1">
    <location>
        <begin position="23"/>
        <end position="233"/>
    </location>
</feature>
<keyword evidence="1" id="KW-0732">Signal</keyword>
<dbReference type="EMBL" id="CACVKT020006488">
    <property type="protein sequence ID" value="CAC5402080.1"/>
    <property type="molecule type" value="Genomic_DNA"/>
</dbReference>
<evidence type="ECO:0000313" key="2">
    <source>
        <dbReference type="EMBL" id="CAC5402080.1"/>
    </source>
</evidence>
<evidence type="ECO:0000313" key="3">
    <source>
        <dbReference type="Proteomes" id="UP000507470"/>
    </source>
</evidence>
<keyword evidence="3" id="KW-1185">Reference proteome</keyword>
<accession>A0A6J8D4M3</accession>
<proteinExistence type="predicted"/>
<name>A0A6J8D4M3_MYTCO</name>
<sequence>MQIYFFSYLCGVVCVSLLAVHAIPSFEDFLSSDQPWSSLPQCSRLNEPCDYALKTISQRRSPNGDVEREETLFETITEICTCPDGVACPRGWDNVPGKTITRNLLSSGKRVEYKSNYCTEPSPDRICNAEEEEVAVVMTGVMYPDVVESVNCACPNNDFNLQLKRAYYVSTFQITHEFVCSMRTCNMNTSNRRVCKKIKKDQTTEYRCTCPEEYECRMEPSARKGYCERRVEM</sequence>
<dbReference type="AlphaFoldDB" id="A0A6J8D4M3"/>
<gene>
    <name evidence="2" type="ORF">MCOR_36078</name>
</gene>
<protein>
    <submittedName>
        <fullName evidence="2">Uncharacterized protein</fullName>
    </submittedName>
</protein>